<dbReference type="AlphaFoldDB" id="A0A0J9S4R2"/>
<proteinExistence type="predicted"/>
<dbReference type="PANTHER" id="PTHR33477">
    <property type="entry name" value="P-LOOP NTPASE DOMAIN-CONTAINING PROTEIN LPA1 HOMOLOG 1"/>
    <property type="match status" value="1"/>
</dbReference>
<protein>
    <recommendedName>
        <fullName evidence="4">Nucleoside triphosphate hydrolase</fullName>
    </recommendedName>
</protein>
<feature type="compositionally biased region" description="Basic and acidic residues" evidence="1">
    <location>
        <begin position="223"/>
        <end position="238"/>
    </location>
</feature>
<evidence type="ECO:0008006" key="4">
    <source>
        <dbReference type="Google" id="ProtNLM"/>
    </source>
</evidence>
<reference evidence="2 3" key="1">
    <citation type="submission" date="2011-08" db="EMBL/GenBank/DDBJ databases">
        <title>The Genome Sequence of Plasmodium vivax India VII.</title>
        <authorList>
            <consortium name="The Broad Institute Genome Sequencing Platform"/>
            <consortium name="The Broad Institute Genome Sequencing Center for Infectious Disease"/>
            <person name="Neafsey D."/>
            <person name="Carlton J."/>
            <person name="Barnwell J."/>
            <person name="Collins W."/>
            <person name="Escalante A."/>
            <person name="Mullikin J."/>
            <person name="Saul A."/>
            <person name="Guigo R."/>
            <person name="Camara F."/>
            <person name="Young S.K."/>
            <person name="Zeng Q."/>
            <person name="Gargeya S."/>
            <person name="Fitzgerald M."/>
            <person name="Haas B."/>
            <person name="Abouelleil A."/>
            <person name="Alvarado L."/>
            <person name="Arachchi H.M."/>
            <person name="Berlin A."/>
            <person name="Brown A."/>
            <person name="Chapman S.B."/>
            <person name="Chen Z."/>
            <person name="Dunbar C."/>
            <person name="Freedman E."/>
            <person name="Gearin G."/>
            <person name="Gellesch M."/>
            <person name="Goldberg J."/>
            <person name="Griggs A."/>
            <person name="Gujja S."/>
            <person name="Heiman D."/>
            <person name="Howarth C."/>
            <person name="Larson L."/>
            <person name="Lui A."/>
            <person name="MacDonald P.J.P."/>
            <person name="Montmayeur A."/>
            <person name="Murphy C."/>
            <person name="Neiman D."/>
            <person name="Pearson M."/>
            <person name="Priest M."/>
            <person name="Roberts A."/>
            <person name="Saif S."/>
            <person name="Shea T."/>
            <person name="Shenoy N."/>
            <person name="Sisk P."/>
            <person name="Stolte C."/>
            <person name="Sykes S."/>
            <person name="Wortman J."/>
            <person name="Nusbaum C."/>
            <person name="Birren B."/>
        </authorList>
    </citation>
    <scope>NUCLEOTIDE SEQUENCE [LARGE SCALE GENOMIC DNA]</scope>
    <source>
        <strain evidence="2 3">India VII</strain>
    </source>
</reference>
<evidence type="ECO:0000256" key="1">
    <source>
        <dbReference type="SAM" id="MobiDB-lite"/>
    </source>
</evidence>
<feature type="compositionally biased region" description="Basic and acidic residues" evidence="1">
    <location>
        <begin position="154"/>
        <end position="216"/>
    </location>
</feature>
<dbReference type="Gene3D" id="3.40.50.300">
    <property type="entry name" value="P-loop containing nucleotide triphosphate hydrolases"/>
    <property type="match status" value="1"/>
</dbReference>
<name>A0A0J9S4R2_PLAVI</name>
<feature type="compositionally biased region" description="Basic and acidic residues" evidence="1">
    <location>
        <begin position="427"/>
        <end position="437"/>
    </location>
</feature>
<accession>A0A0J9S4R2</accession>
<dbReference type="InterPro" id="IPR027417">
    <property type="entry name" value="P-loop_NTPase"/>
</dbReference>
<dbReference type="OrthoDB" id="10263927at2759"/>
<feature type="region of interest" description="Disordered" evidence="1">
    <location>
        <begin position="148"/>
        <end position="253"/>
    </location>
</feature>
<evidence type="ECO:0000313" key="2">
    <source>
        <dbReference type="EMBL" id="KMZ77835.1"/>
    </source>
</evidence>
<dbReference type="SUPFAM" id="SSF52540">
    <property type="entry name" value="P-loop containing nucleoside triphosphate hydrolases"/>
    <property type="match status" value="1"/>
</dbReference>
<evidence type="ECO:0000313" key="3">
    <source>
        <dbReference type="Proteomes" id="UP000053562"/>
    </source>
</evidence>
<sequence>MPLFFSHVPLLFSCDRLNLHVGEAITPRTNSHHKNGIAVKGNSEETPFHPAQALYPLTLIFKQKSKLEEMNEDGSNSIIIEDIIRKHIEEKKELVGKMIKFRDRIPLVEYKKNDDEMYICSRYYFIGDIYIKVKKEKDKFRLTFVGSKEGDDEEHSKKSLLEKSPLEKSPLEKSHSEKSPLEKSHSEKLPLEKSPPEKSHSWTFADEKKSTLREMSREDEDADQLHTEASNDKLREYTDNDQLNAGEETDELNTEVDNEMINGEMENELLNTELYSQMLNSDLCSQMLNTQLDSEMLNAELYHQMPYTDCENWVLSKFRKKKFIIILSGTSGGGKSTLSCLLGLFLNIRRILSTDVVREILRKYKVKDDKYLKFSTYESWKVNGSEDEGGASSSGSGIAVESGGGSSIGVNSGGSSSIAADSGGGKGEPEASKAEDAETRLRRRCIENYAKQCELLFTYIDDIINDHIRSNESIIIEGVHLNADMMEKLNKKYPKSIIYFLVYINDRETSIRRFSSRSVHSHTEENKYIKNINYINDIQKYLLERTKCLHPPINYIENIDIYNSLEKVLRIIYSFG</sequence>
<feature type="region of interest" description="Disordered" evidence="1">
    <location>
        <begin position="413"/>
        <end position="437"/>
    </location>
</feature>
<gene>
    <name evidence="2" type="ORF">PVIIG_00522</name>
</gene>
<dbReference type="PANTHER" id="PTHR33477:SF3">
    <property type="entry name" value="P-LOOP NTPASE DOMAIN-CONTAINING PROTEIN LPA1 HOMOLOG 1"/>
    <property type="match status" value="1"/>
</dbReference>
<dbReference type="Proteomes" id="UP000053562">
    <property type="component" value="Unassembled WGS sequence"/>
</dbReference>
<organism evidence="2 3">
    <name type="scientific">Plasmodium vivax India VII</name>
    <dbReference type="NCBI Taxonomy" id="1077284"/>
    <lineage>
        <taxon>Eukaryota</taxon>
        <taxon>Sar</taxon>
        <taxon>Alveolata</taxon>
        <taxon>Apicomplexa</taxon>
        <taxon>Aconoidasida</taxon>
        <taxon>Haemosporida</taxon>
        <taxon>Plasmodiidae</taxon>
        <taxon>Plasmodium</taxon>
        <taxon>Plasmodium (Plasmodium)</taxon>
    </lineage>
</organism>
<dbReference type="EMBL" id="KQ234376">
    <property type="protein sequence ID" value="KMZ77835.1"/>
    <property type="molecule type" value="Genomic_DNA"/>
</dbReference>